<proteinExistence type="predicted"/>
<name>A0A6C0AR21_9ZZZZ</name>
<dbReference type="EMBL" id="MN740760">
    <property type="protein sequence ID" value="QHS81870.1"/>
    <property type="molecule type" value="Genomic_DNA"/>
</dbReference>
<reference evidence="1" key="1">
    <citation type="journal article" date="2020" name="Nature">
        <title>Giant virus diversity and host interactions through global metagenomics.</title>
        <authorList>
            <person name="Schulz F."/>
            <person name="Roux S."/>
            <person name="Paez-Espino D."/>
            <person name="Jungbluth S."/>
            <person name="Walsh D.A."/>
            <person name="Denef V.J."/>
            <person name="McMahon K.D."/>
            <person name="Konstantinidis K.T."/>
            <person name="Eloe-Fadrosh E.A."/>
            <person name="Kyrpides N.C."/>
            <person name="Woyke T."/>
        </authorList>
    </citation>
    <scope>NUCLEOTIDE SEQUENCE</scope>
    <source>
        <strain evidence="1">GVMAG-S-1101164-72</strain>
    </source>
</reference>
<dbReference type="AlphaFoldDB" id="A0A6C0AR21"/>
<protein>
    <submittedName>
        <fullName evidence="1">Uncharacterized protein</fullName>
    </submittedName>
</protein>
<evidence type="ECO:0000313" key="1">
    <source>
        <dbReference type="EMBL" id="QHS81870.1"/>
    </source>
</evidence>
<sequence>MATPNNLKCVTYTDEHSVSNSSYEDLMIGLDHKILGCGAANLFVNDTVILTANKGKQRYAMVVQLTERIYDCDLWAAHGGKRWDHNFKFVPITTVFPITPEIKTAMKDLGLKHELNPNNLLNSRFCSSKMWPLLEDLFASKVFVKLE</sequence>
<accession>A0A6C0AR21</accession>
<organism evidence="1">
    <name type="scientific">viral metagenome</name>
    <dbReference type="NCBI Taxonomy" id="1070528"/>
    <lineage>
        <taxon>unclassified sequences</taxon>
        <taxon>metagenomes</taxon>
        <taxon>organismal metagenomes</taxon>
    </lineage>
</organism>